<keyword evidence="5" id="KW-1185">Reference proteome</keyword>
<organism evidence="4 5">
    <name type="scientific">Dreissena polymorpha</name>
    <name type="common">Zebra mussel</name>
    <name type="synonym">Mytilus polymorpha</name>
    <dbReference type="NCBI Taxonomy" id="45954"/>
    <lineage>
        <taxon>Eukaryota</taxon>
        <taxon>Metazoa</taxon>
        <taxon>Spiralia</taxon>
        <taxon>Lophotrochozoa</taxon>
        <taxon>Mollusca</taxon>
        <taxon>Bivalvia</taxon>
        <taxon>Autobranchia</taxon>
        <taxon>Heteroconchia</taxon>
        <taxon>Euheterodonta</taxon>
        <taxon>Imparidentia</taxon>
        <taxon>Neoheterodontei</taxon>
        <taxon>Myida</taxon>
        <taxon>Dreissenoidea</taxon>
        <taxon>Dreissenidae</taxon>
        <taxon>Dreissena</taxon>
    </lineage>
</organism>
<evidence type="ECO:0000313" key="5">
    <source>
        <dbReference type="Proteomes" id="UP000828390"/>
    </source>
</evidence>
<accession>A0A9D4EGP6</accession>
<dbReference type="OrthoDB" id="249703at2759"/>
<feature type="domain" description="GST N-terminal" evidence="2">
    <location>
        <begin position="2"/>
        <end position="83"/>
    </location>
</feature>
<proteinExistence type="inferred from homology"/>
<dbReference type="EMBL" id="JAIWYP010000009">
    <property type="protein sequence ID" value="KAH3778844.1"/>
    <property type="molecule type" value="Genomic_DNA"/>
</dbReference>
<name>A0A9D4EGP6_DREPO</name>
<dbReference type="Gene3D" id="1.20.1050.10">
    <property type="match status" value="1"/>
</dbReference>
<dbReference type="CDD" id="cd00570">
    <property type="entry name" value="GST_N_family"/>
    <property type="match status" value="1"/>
</dbReference>
<dbReference type="InterPro" id="IPR004045">
    <property type="entry name" value="Glutathione_S-Trfase_N"/>
</dbReference>
<dbReference type="PROSITE" id="PS50405">
    <property type="entry name" value="GST_CTER"/>
    <property type="match status" value="1"/>
</dbReference>
<dbReference type="GO" id="GO:0008053">
    <property type="term" value="P:mitochondrial fusion"/>
    <property type="evidence" value="ECO:0007669"/>
    <property type="project" value="TreeGrafter"/>
</dbReference>
<evidence type="ECO:0008006" key="6">
    <source>
        <dbReference type="Google" id="ProtNLM"/>
    </source>
</evidence>
<evidence type="ECO:0000256" key="1">
    <source>
        <dbReference type="ARBA" id="ARBA00007409"/>
    </source>
</evidence>
<protein>
    <recommendedName>
        <fullName evidence="6">Glutathione S-transferase</fullName>
    </recommendedName>
</protein>
<dbReference type="Gene3D" id="3.40.30.10">
    <property type="entry name" value="Glutaredoxin"/>
    <property type="match status" value="1"/>
</dbReference>
<evidence type="ECO:0000313" key="4">
    <source>
        <dbReference type="EMBL" id="KAH3778844.1"/>
    </source>
</evidence>
<evidence type="ECO:0000259" key="2">
    <source>
        <dbReference type="PROSITE" id="PS50404"/>
    </source>
</evidence>
<dbReference type="SUPFAM" id="SSF47616">
    <property type="entry name" value="GST C-terminal domain-like"/>
    <property type="match status" value="1"/>
</dbReference>
<dbReference type="Proteomes" id="UP000828390">
    <property type="component" value="Unassembled WGS sequence"/>
</dbReference>
<feature type="domain" description="GST C-terminal" evidence="3">
    <location>
        <begin position="151"/>
        <end position="292"/>
    </location>
</feature>
<dbReference type="GO" id="GO:0000266">
    <property type="term" value="P:mitochondrial fission"/>
    <property type="evidence" value="ECO:0007669"/>
    <property type="project" value="TreeGrafter"/>
</dbReference>
<dbReference type="Pfam" id="PF13417">
    <property type="entry name" value="GST_N_3"/>
    <property type="match status" value="1"/>
</dbReference>
<reference evidence="4" key="1">
    <citation type="journal article" date="2019" name="bioRxiv">
        <title>The Genome of the Zebra Mussel, Dreissena polymorpha: A Resource for Invasive Species Research.</title>
        <authorList>
            <person name="McCartney M.A."/>
            <person name="Auch B."/>
            <person name="Kono T."/>
            <person name="Mallez S."/>
            <person name="Zhang Y."/>
            <person name="Obille A."/>
            <person name="Becker A."/>
            <person name="Abrahante J.E."/>
            <person name="Garbe J."/>
            <person name="Badalamenti J.P."/>
            <person name="Herman A."/>
            <person name="Mangelson H."/>
            <person name="Liachko I."/>
            <person name="Sullivan S."/>
            <person name="Sone E.D."/>
            <person name="Koren S."/>
            <person name="Silverstein K.A.T."/>
            <person name="Beckman K.B."/>
            <person name="Gohl D.M."/>
        </authorList>
    </citation>
    <scope>NUCLEOTIDE SEQUENCE</scope>
    <source>
        <strain evidence="4">Duluth1</strain>
        <tissue evidence="4">Whole animal</tissue>
    </source>
</reference>
<dbReference type="PANTHER" id="PTHR44188">
    <property type="entry name" value="GDAP1, ISOFORM A"/>
    <property type="match status" value="1"/>
</dbReference>
<dbReference type="InterPro" id="IPR036249">
    <property type="entry name" value="Thioredoxin-like_sf"/>
</dbReference>
<dbReference type="PROSITE" id="PS50404">
    <property type="entry name" value="GST_NTER"/>
    <property type="match status" value="1"/>
</dbReference>
<evidence type="ECO:0000259" key="3">
    <source>
        <dbReference type="PROSITE" id="PS50405"/>
    </source>
</evidence>
<reference evidence="4" key="2">
    <citation type="submission" date="2020-11" db="EMBL/GenBank/DDBJ databases">
        <authorList>
            <person name="McCartney M.A."/>
            <person name="Auch B."/>
            <person name="Kono T."/>
            <person name="Mallez S."/>
            <person name="Becker A."/>
            <person name="Gohl D.M."/>
            <person name="Silverstein K.A.T."/>
            <person name="Koren S."/>
            <person name="Bechman K.B."/>
            <person name="Herman A."/>
            <person name="Abrahante J.E."/>
            <person name="Garbe J."/>
        </authorList>
    </citation>
    <scope>NUCLEOTIDE SEQUENCE</scope>
    <source>
        <strain evidence="4">Duluth1</strain>
        <tissue evidence="4">Whole animal</tissue>
    </source>
</reference>
<sequence length="294" mass="33695">MDDVNLYYFPGSYYSLKVILALLEKGIPYKGHIVNIHGGDQSHEWFLRLNPKGEVPVMKVGDTVYPESEHIIDVIDEMLKCGPKLVPEVDDRLGSEVRETRKLLHDLPIDVITFGVLANRKFQTSDNLFPQALQSHSRFTREGIDTQFSATISEYRKQIQTCSSDVRTSVEGKLAKLEQRRTNILDDKVVAQILDELEGIFDRIESMLKFSANEIVSGEGHWLFGPEMTAADVTLICLLIRLQMIGILSRYVNQEVRPELLRYFNRLETRATIIKLNEIMASVKYVYMKRAIKT</sequence>
<comment type="similarity">
    <text evidence="1">Belongs to the GST superfamily.</text>
</comment>
<dbReference type="InterPro" id="IPR036282">
    <property type="entry name" value="Glutathione-S-Trfase_C_sf"/>
</dbReference>
<gene>
    <name evidence="4" type="ORF">DPMN_180318</name>
</gene>
<dbReference type="SUPFAM" id="SSF52833">
    <property type="entry name" value="Thioredoxin-like"/>
    <property type="match status" value="1"/>
</dbReference>
<dbReference type="PANTHER" id="PTHR44188:SF1">
    <property type="entry name" value="GDAP1, ISOFORM A"/>
    <property type="match status" value="1"/>
</dbReference>
<dbReference type="InterPro" id="IPR010987">
    <property type="entry name" value="Glutathione-S-Trfase_C-like"/>
</dbReference>
<dbReference type="AlphaFoldDB" id="A0A9D4EGP6"/>
<dbReference type="Pfam" id="PF13410">
    <property type="entry name" value="GST_C_2"/>
    <property type="match status" value="1"/>
</dbReference>
<comment type="caution">
    <text evidence="4">The sequence shown here is derived from an EMBL/GenBank/DDBJ whole genome shotgun (WGS) entry which is preliminary data.</text>
</comment>
<dbReference type="GO" id="GO:0005741">
    <property type="term" value="C:mitochondrial outer membrane"/>
    <property type="evidence" value="ECO:0007669"/>
    <property type="project" value="TreeGrafter"/>
</dbReference>
<dbReference type="GO" id="GO:0006626">
    <property type="term" value="P:protein targeting to mitochondrion"/>
    <property type="evidence" value="ECO:0007669"/>
    <property type="project" value="TreeGrafter"/>
</dbReference>